<name>A0ABR2ZBE5_9AGAR</name>
<sequence>MRPSLKSRIEGDMYTQIQLIIPSDIAHLINSPNAELDLLELVLSLPESLVFSPIYGTAKGFFGLGGTMGLEWLAFFTLVSLWRARKAAASFGLYLQRLDSERLNMILLSTFRSTGVILDVSSGGDFFGFGAKKSTFRGLFDFFWASGWDRQTRIGLKQRCGVPTGPEENLRKINVLLTIEWRKGLKISLPLPNGLVNTGAVMYETGLRGNLGILVLDMSSKKREQRSRVLSLAISVQVVSYATG</sequence>
<proteinExistence type="predicted"/>
<evidence type="ECO:0000313" key="3">
    <source>
        <dbReference type="Proteomes" id="UP001437256"/>
    </source>
</evidence>
<accession>A0ABR2ZBE5</accession>
<evidence type="ECO:0000256" key="1">
    <source>
        <dbReference type="SAM" id="Phobius"/>
    </source>
</evidence>
<keyword evidence="1" id="KW-0472">Membrane</keyword>
<evidence type="ECO:0000313" key="2">
    <source>
        <dbReference type="EMBL" id="KAL0058274.1"/>
    </source>
</evidence>
<dbReference type="EMBL" id="JBBXMP010000340">
    <property type="protein sequence ID" value="KAL0058274.1"/>
    <property type="molecule type" value="Genomic_DNA"/>
</dbReference>
<keyword evidence="1" id="KW-0812">Transmembrane</keyword>
<reference evidence="2 3" key="1">
    <citation type="submission" date="2024-05" db="EMBL/GenBank/DDBJ databases">
        <title>A draft genome resource for the thread blight pathogen Marasmius tenuissimus strain MS-2.</title>
        <authorList>
            <person name="Yulfo-Soto G.E."/>
            <person name="Baruah I.K."/>
            <person name="Amoako-Attah I."/>
            <person name="Bukari Y."/>
            <person name="Meinhardt L.W."/>
            <person name="Bailey B.A."/>
            <person name="Cohen S.P."/>
        </authorList>
    </citation>
    <scope>NUCLEOTIDE SEQUENCE [LARGE SCALE GENOMIC DNA]</scope>
    <source>
        <strain evidence="2 3">MS-2</strain>
    </source>
</reference>
<gene>
    <name evidence="2" type="ORF">AAF712_015062</name>
</gene>
<dbReference type="Proteomes" id="UP001437256">
    <property type="component" value="Unassembled WGS sequence"/>
</dbReference>
<feature type="transmembrane region" description="Helical" evidence="1">
    <location>
        <begin position="61"/>
        <end position="82"/>
    </location>
</feature>
<comment type="caution">
    <text evidence="2">The sequence shown here is derived from an EMBL/GenBank/DDBJ whole genome shotgun (WGS) entry which is preliminary data.</text>
</comment>
<keyword evidence="1" id="KW-1133">Transmembrane helix</keyword>
<protein>
    <submittedName>
        <fullName evidence="2">Uncharacterized protein</fullName>
    </submittedName>
</protein>
<keyword evidence="3" id="KW-1185">Reference proteome</keyword>
<organism evidence="2 3">
    <name type="scientific">Marasmius tenuissimus</name>
    <dbReference type="NCBI Taxonomy" id="585030"/>
    <lineage>
        <taxon>Eukaryota</taxon>
        <taxon>Fungi</taxon>
        <taxon>Dikarya</taxon>
        <taxon>Basidiomycota</taxon>
        <taxon>Agaricomycotina</taxon>
        <taxon>Agaricomycetes</taxon>
        <taxon>Agaricomycetidae</taxon>
        <taxon>Agaricales</taxon>
        <taxon>Marasmiineae</taxon>
        <taxon>Marasmiaceae</taxon>
        <taxon>Marasmius</taxon>
    </lineage>
</organism>